<organism evidence="1 2">
    <name type="scientific">Albugo candida</name>
    <dbReference type="NCBI Taxonomy" id="65357"/>
    <lineage>
        <taxon>Eukaryota</taxon>
        <taxon>Sar</taxon>
        <taxon>Stramenopiles</taxon>
        <taxon>Oomycota</taxon>
        <taxon>Peronosporomycetes</taxon>
        <taxon>Albuginales</taxon>
        <taxon>Albuginaceae</taxon>
        <taxon>Albugo</taxon>
    </lineage>
</organism>
<evidence type="ECO:0000313" key="2">
    <source>
        <dbReference type="Proteomes" id="UP000053237"/>
    </source>
</evidence>
<keyword evidence="2" id="KW-1185">Reference proteome</keyword>
<dbReference type="AlphaFoldDB" id="A0A024GTM1"/>
<gene>
    <name evidence="1" type="ORF">BN9_119620</name>
</gene>
<reference evidence="1 2" key="1">
    <citation type="submission" date="2012-05" db="EMBL/GenBank/DDBJ databases">
        <title>Recombination and specialization in a pathogen metapopulation.</title>
        <authorList>
            <person name="Gardiner A."/>
            <person name="Kemen E."/>
            <person name="Schultz-Larsen T."/>
            <person name="MacLean D."/>
            <person name="Van Oosterhout C."/>
            <person name="Jones J.D.G."/>
        </authorList>
    </citation>
    <scope>NUCLEOTIDE SEQUENCE [LARGE SCALE GENOMIC DNA]</scope>
    <source>
        <strain evidence="1 2">Ac Nc2</strain>
    </source>
</reference>
<proteinExistence type="predicted"/>
<sequence>MTHLRVILRKHSVRRHPPIHQDVAAYIAHATRIHGILLGPSDTEPYFVLKTMKQYSKSMLQPEYEDAIGFSRYVPSSNLSRNRIDRTKQAKLLLIRISVLILKEQMTAGRIILAIMLIPYSVPVPFETLSLFQFAAPSPIVWTSQARGRLHVERNIYNDEIVSNPSRLLTTSISLGRVGRSNGFLWLHFSFDGRRCVLFFGTIHPIHLWM</sequence>
<accession>A0A024GTM1</accession>
<dbReference type="Proteomes" id="UP000053237">
    <property type="component" value="Unassembled WGS sequence"/>
</dbReference>
<evidence type="ECO:0000313" key="1">
    <source>
        <dbReference type="EMBL" id="CCI50298.1"/>
    </source>
</evidence>
<dbReference type="EMBL" id="CAIX01000446">
    <property type="protein sequence ID" value="CCI50298.1"/>
    <property type="molecule type" value="Genomic_DNA"/>
</dbReference>
<protein>
    <submittedName>
        <fullName evidence="1">Uncharacterized protein</fullName>
    </submittedName>
</protein>
<name>A0A024GTM1_9STRA</name>
<dbReference type="InParanoid" id="A0A024GTM1"/>
<comment type="caution">
    <text evidence="1">The sequence shown here is derived from an EMBL/GenBank/DDBJ whole genome shotgun (WGS) entry which is preliminary data.</text>
</comment>